<evidence type="ECO:0000313" key="3">
    <source>
        <dbReference type="EMBL" id="SVC55841.1"/>
    </source>
</evidence>
<dbReference type="EMBL" id="UINC01097815">
    <property type="protein sequence ID" value="SVC55841.1"/>
    <property type="molecule type" value="Genomic_DNA"/>
</dbReference>
<dbReference type="InterPro" id="IPR003329">
    <property type="entry name" value="Cytidylyl_trans"/>
</dbReference>
<dbReference type="AlphaFoldDB" id="A0A382N8F9"/>
<organism evidence="3">
    <name type="scientific">marine metagenome</name>
    <dbReference type="NCBI Taxonomy" id="408172"/>
    <lineage>
        <taxon>unclassified sequences</taxon>
        <taxon>metagenomes</taxon>
        <taxon>ecological metagenomes</taxon>
    </lineage>
</organism>
<evidence type="ECO:0000256" key="1">
    <source>
        <dbReference type="ARBA" id="ARBA00022679"/>
    </source>
</evidence>
<reference evidence="3" key="1">
    <citation type="submission" date="2018-05" db="EMBL/GenBank/DDBJ databases">
        <authorList>
            <person name="Lanie J.A."/>
            <person name="Ng W.-L."/>
            <person name="Kazmierczak K.M."/>
            <person name="Andrzejewski T.M."/>
            <person name="Davidsen T.M."/>
            <person name="Wayne K.J."/>
            <person name="Tettelin H."/>
            <person name="Glass J.I."/>
            <person name="Rusch D."/>
            <person name="Podicherti R."/>
            <person name="Tsui H.-C.T."/>
            <person name="Winkler M.E."/>
        </authorList>
    </citation>
    <scope>NUCLEOTIDE SEQUENCE</scope>
</reference>
<evidence type="ECO:0000256" key="2">
    <source>
        <dbReference type="ARBA" id="ARBA00022695"/>
    </source>
</evidence>
<dbReference type="PANTHER" id="PTHR42866">
    <property type="entry name" value="3-DEOXY-MANNO-OCTULOSONATE CYTIDYLYLTRANSFERASE"/>
    <property type="match status" value="1"/>
</dbReference>
<dbReference type="InterPro" id="IPR029044">
    <property type="entry name" value="Nucleotide-diphossugar_trans"/>
</dbReference>
<proteinExistence type="predicted"/>
<dbReference type="SUPFAM" id="SSF53448">
    <property type="entry name" value="Nucleotide-diphospho-sugar transferases"/>
    <property type="match status" value="1"/>
</dbReference>
<feature type="non-terminal residue" evidence="3">
    <location>
        <position position="111"/>
    </location>
</feature>
<gene>
    <name evidence="3" type="ORF">METZ01_LOCUS308695</name>
</gene>
<sequence length="111" mass="12672">MEFIVLIPARLNSSRLPNKPLLKIEEKSLIQRVYENVKKSKAKLIYVATDHRSILRECQLFEANCILTSNLHTSGTDRLAETASILELDEETIIVNVQGDEPFLHPEDINK</sequence>
<accession>A0A382N8F9</accession>
<protein>
    <recommendedName>
        <fullName evidence="4">3-deoxy-manno-octulosonate cytidylyltransferase</fullName>
    </recommendedName>
</protein>
<keyword evidence="1" id="KW-0808">Transferase</keyword>
<dbReference type="Gene3D" id="3.90.550.10">
    <property type="entry name" value="Spore Coat Polysaccharide Biosynthesis Protein SpsA, Chain A"/>
    <property type="match status" value="1"/>
</dbReference>
<dbReference type="PANTHER" id="PTHR42866:SF2">
    <property type="entry name" value="3-DEOXY-MANNO-OCTULOSONATE CYTIDYLYLTRANSFERASE, MITOCHONDRIAL"/>
    <property type="match status" value="1"/>
</dbReference>
<dbReference type="GO" id="GO:0005829">
    <property type="term" value="C:cytosol"/>
    <property type="evidence" value="ECO:0007669"/>
    <property type="project" value="TreeGrafter"/>
</dbReference>
<keyword evidence="2" id="KW-0548">Nucleotidyltransferase</keyword>
<dbReference type="GO" id="GO:0008690">
    <property type="term" value="F:3-deoxy-manno-octulosonate cytidylyltransferase activity"/>
    <property type="evidence" value="ECO:0007669"/>
    <property type="project" value="TreeGrafter"/>
</dbReference>
<name>A0A382N8F9_9ZZZZ</name>
<evidence type="ECO:0008006" key="4">
    <source>
        <dbReference type="Google" id="ProtNLM"/>
    </source>
</evidence>
<dbReference type="Pfam" id="PF02348">
    <property type="entry name" value="CTP_transf_3"/>
    <property type="match status" value="1"/>
</dbReference>